<evidence type="ECO:0000313" key="3">
    <source>
        <dbReference type="Proteomes" id="UP000432015"/>
    </source>
</evidence>
<accession>A0A7K1L260</accession>
<sequence length="317" mass="34883">MTAAEINAHHETEIEAPPSTVYELITNVALWPVIFRPTVHTRVLERSAEGDRFEIWATVSNGEVNTWRSRRAFDAAARRVSFRQDHDNPLFGLMGGGWTCAPLDGDRTRVVLEHRFNPPPDQADARDRIARELDHNGAQELEALRTVAALPGGVEPWLLTFDETIELAGSAKAAREFVWDAGRWPERLPHVNDLELIEKPGGVQDMTMGTRAPDGAVHTTRSIRVMLSDGSIVYKQTQPPKVLLGHSGRWEFRSDRSGASISSTHTFLLDPAGVAEVYGPDVTAHEAASRVRAALSANSRVTMEHASLYSASIGAAR</sequence>
<gene>
    <name evidence="2" type="ORF">GNZ18_18170</name>
</gene>
<name>A0A7K1L260_9ACTN</name>
<dbReference type="InterPro" id="IPR023393">
    <property type="entry name" value="START-like_dom_sf"/>
</dbReference>
<dbReference type="AlphaFoldDB" id="A0A7K1L260"/>
<dbReference type="InterPro" id="IPR005031">
    <property type="entry name" value="COQ10_START"/>
</dbReference>
<dbReference type="Gene3D" id="3.30.530.20">
    <property type="match status" value="2"/>
</dbReference>
<protein>
    <submittedName>
        <fullName evidence="2">Cyclase</fullName>
    </submittedName>
</protein>
<dbReference type="SUPFAM" id="SSF55961">
    <property type="entry name" value="Bet v1-like"/>
    <property type="match status" value="2"/>
</dbReference>
<dbReference type="EMBL" id="WOFH01000006">
    <property type="protein sequence ID" value="MUN38520.1"/>
    <property type="molecule type" value="Genomic_DNA"/>
</dbReference>
<evidence type="ECO:0000259" key="1">
    <source>
        <dbReference type="Pfam" id="PF03364"/>
    </source>
</evidence>
<reference evidence="2 3" key="1">
    <citation type="submission" date="2019-11" db="EMBL/GenBank/DDBJ databases">
        <authorList>
            <person name="Cao P."/>
        </authorList>
    </citation>
    <scope>NUCLEOTIDE SEQUENCE [LARGE SCALE GENOMIC DNA]</scope>
    <source>
        <strain evidence="2 3">NEAU-AAG5</strain>
    </source>
</reference>
<dbReference type="Pfam" id="PF03364">
    <property type="entry name" value="Polyketide_cyc"/>
    <property type="match status" value="1"/>
</dbReference>
<proteinExistence type="predicted"/>
<comment type="caution">
    <text evidence="2">The sequence shown here is derived from an EMBL/GenBank/DDBJ whole genome shotgun (WGS) entry which is preliminary data.</text>
</comment>
<keyword evidence="3" id="KW-1185">Reference proteome</keyword>
<dbReference type="CDD" id="cd08861">
    <property type="entry name" value="OtcD1_ARO-CYC_like"/>
    <property type="match status" value="2"/>
</dbReference>
<feature type="domain" description="Coenzyme Q-binding protein COQ10 START" evidence="1">
    <location>
        <begin position="14"/>
        <end position="118"/>
    </location>
</feature>
<organism evidence="2 3">
    <name type="scientific">Actinomadura litoris</name>
    <dbReference type="NCBI Taxonomy" id="2678616"/>
    <lineage>
        <taxon>Bacteria</taxon>
        <taxon>Bacillati</taxon>
        <taxon>Actinomycetota</taxon>
        <taxon>Actinomycetes</taxon>
        <taxon>Streptosporangiales</taxon>
        <taxon>Thermomonosporaceae</taxon>
        <taxon>Actinomadura</taxon>
    </lineage>
</organism>
<dbReference type="Proteomes" id="UP000432015">
    <property type="component" value="Unassembled WGS sequence"/>
</dbReference>
<evidence type="ECO:0000313" key="2">
    <source>
        <dbReference type="EMBL" id="MUN38520.1"/>
    </source>
</evidence>
<dbReference type="RefSeq" id="WP_156217705.1">
    <property type="nucleotide sequence ID" value="NZ_WOFH01000006.1"/>
</dbReference>